<evidence type="ECO:0000313" key="12">
    <source>
        <dbReference type="WBParaSite" id="SRAE_0000071120a.1"/>
    </source>
</evidence>
<evidence type="ECO:0000256" key="1">
    <source>
        <dbReference type="ARBA" id="ARBA00022536"/>
    </source>
</evidence>
<dbReference type="GO" id="GO:0004222">
    <property type="term" value="F:metalloendopeptidase activity"/>
    <property type="evidence" value="ECO:0007669"/>
    <property type="project" value="UniProtKB-UniRule"/>
</dbReference>
<keyword evidence="3 8" id="KW-0479">Metal-binding</keyword>
<dbReference type="PANTHER" id="PTHR10127:SF780">
    <property type="entry name" value="METALLOENDOPEPTIDASE"/>
    <property type="match status" value="1"/>
</dbReference>
<dbReference type="GO" id="GO:0006508">
    <property type="term" value="P:proteolysis"/>
    <property type="evidence" value="ECO:0007669"/>
    <property type="project" value="UniProtKB-KW"/>
</dbReference>
<evidence type="ECO:0000313" key="13">
    <source>
        <dbReference type="WormBase" id="SRAE_0000071120a"/>
    </source>
</evidence>
<gene>
    <name evidence="10 12 13" type="ORF">SRAE_0000071120</name>
</gene>
<keyword evidence="7" id="KW-1015">Disulfide bond</keyword>
<dbReference type="AlphaFoldDB" id="A0A090MLP5"/>
<evidence type="ECO:0000259" key="9">
    <source>
        <dbReference type="PROSITE" id="PS51864"/>
    </source>
</evidence>
<dbReference type="EC" id="3.4.24.-" evidence="8"/>
<dbReference type="WormBase" id="SRAE_0000071120a">
    <property type="protein sequence ID" value="SRP01150"/>
    <property type="gene ID" value="WBGene00256465"/>
</dbReference>
<feature type="domain" description="Peptidase M12A" evidence="9">
    <location>
        <begin position="1"/>
        <end position="175"/>
    </location>
</feature>
<dbReference type="WBParaSite" id="SRAE_0000071120a.1">
    <property type="protein sequence ID" value="SRAE_0000071120a.1"/>
    <property type="gene ID" value="WBGene00256465"/>
</dbReference>
<dbReference type="Pfam" id="PF01400">
    <property type="entry name" value="Astacin"/>
    <property type="match status" value="1"/>
</dbReference>
<keyword evidence="5 8" id="KW-0862">Zinc</keyword>
<dbReference type="GO" id="GO:0046872">
    <property type="term" value="F:metal ion binding"/>
    <property type="evidence" value="ECO:0007669"/>
    <property type="project" value="UniProtKB-KW"/>
</dbReference>
<keyword evidence="11" id="KW-1185">Reference proteome</keyword>
<dbReference type="Proteomes" id="UP000035682">
    <property type="component" value="Unplaced"/>
</dbReference>
<name>A0A090MLP5_STRRB</name>
<evidence type="ECO:0000256" key="4">
    <source>
        <dbReference type="ARBA" id="ARBA00022801"/>
    </source>
</evidence>
<reference evidence="10" key="2">
    <citation type="submission" date="2014-09" db="EMBL/GenBank/DDBJ databases">
        <authorList>
            <person name="Magalhaes I.L.F."/>
            <person name="Oliveira U."/>
            <person name="Santos F.R."/>
            <person name="Vidigal T.H.D.A."/>
            <person name="Brescovit A.D."/>
            <person name="Santos A.J."/>
        </authorList>
    </citation>
    <scope>NUCLEOTIDE SEQUENCE</scope>
    <source>
        <strain evidence="10">ED321 Heterogonic</strain>
    </source>
</reference>
<keyword evidence="6 8" id="KW-0482">Metalloprotease</keyword>
<dbReference type="Gene3D" id="3.40.390.10">
    <property type="entry name" value="Collagenase (Catalytic Domain)"/>
    <property type="match status" value="1"/>
</dbReference>
<feature type="disulfide bond" evidence="7">
    <location>
        <begin position="19"/>
        <end position="174"/>
    </location>
</feature>
<dbReference type="SMR" id="A0A090MLP5"/>
<dbReference type="PROSITE" id="PS01186">
    <property type="entry name" value="EGF_2"/>
    <property type="match status" value="1"/>
</dbReference>
<reference evidence="12" key="3">
    <citation type="submission" date="2020-12" db="UniProtKB">
        <authorList>
            <consortium name="WormBaseParasite"/>
        </authorList>
    </citation>
    <scope>IDENTIFICATION</scope>
</reference>
<dbReference type="PROSITE" id="PS00022">
    <property type="entry name" value="EGF_1"/>
    <property type="match status" value="1"/>
</dbReference>
<evidence type="ECO:0000256" key="2">
    <source>
        <dbReference type="ARBA" id="ARBA00022670"/>
    </source>
</evidence>
<evidence type="ECO:0000256" key="7">
    <source>
        <dbReference type="PROSITE-ProRule" id="PRU01211"/>
    </source>
</evidence>
<evidence type="ECO:0000256" key="5">
    <source>
        <dbReference type="ARBA" id="ARBA00022833"/>
    </source>
</evidence>
<dbReference type="GeneID" id="36373963"/>
<dbReference type="PANTHER" id="PTHR10127">
    <property type="entry name" value="DISCOIDIN, CUB, EGF, LAMININ , AND ZINC METALLOPROTEASE DOMAIN CONTAINING"/>
    <property type="match status" value="1"/>
</dbReference>
<protein>
    <recommendedName>
        <fullName evidence="8">Metalloendopeptidase</fullName>
        <ecNumber evidence="8">3.4.24.-</ecNumber>
    </recommendedName>
</protein>
<keyword evidence="2 8" id="KW-0645">Protease</keyword>
<dbReference type="RefSeq" id="XP_024510904.1">
    <property type="nucleotide sequence ID" value="XM_024646643.1"/>
</dbReference>
<dbReference type="EMBL" id="LN609417">
    <property type="protein sequence ID" value="CEG06162.1"/>
    <property type="molecule type" value="Genomic_DNA"/>
</dbReference>
<dbReference type="PRINTS" id="PR00480">
    <property type="entry name" value="ASTACIN"/>
</dbReference>
<accession>A0A090MLP5</accession>
<sequence length="328" mass="38314">KLNVFLIKKAINILDKLTCLNFVRANFLKNEFSGIIFVANSKCYAYLGKTIEKSWQKIGIGMECHNLGGILRMILRTLGIIYQHCRFDRDTFIKVFPENIAARNLENFQIKPQAKISRLFLPYEYGSVMHFGTLEGSKNRGYTLMPKDHFYENTVGQLDYPTFNDIKALNLHYCSSICKIKIICRNHGYQNPNDCNKCVCIDGFRGVHCDYYTRASVLCKEKLFEAKVKPSFLKITQNKVCFYHLKTNIHKRIKIGILKISMEPKYSTTCSLNRSFEVKYLNDKSVAGARFCHQKFTRIIYSESNHVMFIYRSDNPRSYVYLYYKEIP</sequence>
<evidence type="ECO:0000256" key="8">
    <source>
        <dbReference type="RuleBase" id="RU361183"/>
    </source>
</evidence>
<dbReference type="InterPro" id="IPR035914">
    <property type="entry name" value="Sperma_CUB_dom_sf"/>
</dbReference>
<dbReference type="SUPFAM" id="SSF49854">
    <property type="entry name" value="Spermadhesin, CUB domain"/>
    <property type="match status" value="1"/>
</dbReference>
<dbReference type="OrthoDB" id="291007at2759"/>
<comment type="caution">
    <text evidence="7">Lacks conserved residue(s) required for the propagation of feature annotation.</text>
</comment>
<dbReference type="Gene3D" id="2.60.120.290">
    <property type="entry name" value="Spermadhesin, CUB domain"/>
    <property type="match status" value="1"/>
</dbReference>
<evidence type="ECO:0000256" key="6">
    <source>
        <dbReference type="ARBA" id="ARBA00023049"/>
    </source>
</evidence>
<dbReference type="InterPro" id="IPR024079">
    <property type="entry name" value="MetalloPept_cat_dom_sf"/>
</dbReference>
<dbReference type="InterPro" id="IPR001506">
    <property type="entry name" value="Peptidase_M12A"/>
</dbReference>
<dbReference type="PROSITE" id="PS51864">
    <property type="entry name" value="ASTACIN"/>
    <property type="match status" value="1"/>
</dbReference>
<keyword evidence="1" id="KW-0245">EGF-like domain</keyword>
<dbReference type="InterPro" id="IPR000742">
    <property type="entry name" value="EGF"/>
</dbReference>
<evidence type="ECO:0000313" key="10">
    <source>
        <dbReference type="EMBL" id="CEG06162.1"/>
    </source>
</evidence>
<comment type="cofactor">
    <cofactor evidence="8">
        <name>Zn(2+)</name>
        <dbReference type="ChEBI" id="CHEBI:29105"/>
    </cofactor>
    <text evidence="8">Binds 1 zinc ion per subunit.</text>
</comment>
<organism evidence="11 12">
    <name type="scientific">Strongyloides ratti</name>
    <name type="common">Parasitic roundworm</name>
    <dbReference type="NCBI Taxonomy" id="34506"/>
    <lineage>
        <taxon>Eukaryota</taxon>
        <taxon>Metazoa</taxon>
        <taxon>Ecdysozoa</taxon>
        <taxon>Nematoda</taxon>
        <taxon>Chromadorea</taxon>
        <taxon>Rhabditida</taxon>
        <taxon>Tylenchina</taxon>
        <taxon>Panagrolaimomorpha</taxon>
        <taxon>Strongyloidoidea</taxon>
        <taxon>Strongyloididae</taxon>
        <taxon>Strongyloides</taxon>
    </lineage>
</organism>
<proteinExistence type="predicted"/>
<keyword evidence="4 8" id="KW-0378">Hydrolase</keyword>
<dbReference type="CTD" id="36373963"/>
<dbReference type="SUPFAM" id="SSF55486">
    <property type="entry name" value="Metalloproteases ('zincins'), catalytic domain"/>
    <property type="match status" value="1"/>
</dbReference>
<evidence type="ECO:0000256" key="3">
    <source>
        <dbReference type="ARBA" id="ARBA00022723"/>
    </source>
</evidence>
<evidence type="ECO:0000313" key="11">
    <source>
        <dbReference type="Proteomes" id="UP000035682"/>
    </source>
</evidence>
<reference evidence="11" key="1">
    <citation type="submission" date="2014-09" db="EMBL/GenBank/DDBJ databases">
        <authorList>
            <person name="Martin A.A."/>
        </authorList>
    </citation>
    <scope>NUCLEOTIDE SEQUENCE</scope>
    <source>
        <strain evidence="11">ED321</strain>
    </source>
</reference>